<gene>
    <name evidence="6" type="ORF">M0811_05828</name>
</gene>
<dbReference type="InterPro" id="IPR043161">
    <property type="entry name" value="DOCK_C_lobe_A"/>
</dbReference>
<organism evidence="6 7">
    <name type="scientific">Anaeramoeba ignava</name>
    <name type="common">Anaerobic marine amoeba</name>
    <dbReference type="NCBI Taxonomy" id="1746090"/>
    <lineage>
        <taxon>Eukaryota</taxon>
        <taxon>Metamonada</taxon>
        <taxon>Anaeramoebidae</taxon>
        <taxon>Anaeramoeba</taxon>
    </lineage>
</organism>
<feature type="compositionally biased region" description="Basic and acidic residues" evidence="3">
    <location>
        <begin position="780"/>
        <end position="790"/>
    </location>
</feature>
<dbReference type="PANTHER" id="PTHR23317:SF76">
    <property type="entry name" value="LD20667P"/>
    <property type="match status" value="1"/>
</dbReference>
<dbReference type="EMBL" id="JAPDFW010000057">
    <property type="protein sequence ID" value="KAJ5077729.1"/>
    <property type="molecule type" value="Genomic_DNA"/>
</dbReference>
<keyword evidence="7" id="KW-1185">Reference proteome</keyword>
<sequence length="1911" mass="225777">MNQAVRLIELEKRPNPQKNKIKKPIFDYESEKNSITVKKAKLPLLFEIPKDDIQVLRLERAHRTTKTEFTKKSETKGKFPFITTSSGIQNKIPVYMSVCYNIFYKNFIVIRRNYRNSSLLNFRIPNSLQLKLENFEIDLPKQQAFLEKENSNLKQLRSHNSPRIKKNSEDQKIVRFESQNSSEDIISLSNKSTNDLIELESDIKEKKTMNIFELYGKKQFLQDFGDSRQNIEPFPENEFYRIIVEPKQLHFNISKQFEPLFCSIALYNIANKTKVSENFYFELNPPLIRQMIPSYEKVHPTTLCKKAIFKISNPTEDIVLIIRIDKVFQGSYGKISSPYLKKKELSQQAVDKLSAKAYNSCIEYGKFRQPLAWGGFKLFSKESDSGILYSDMFNKQESLTMKPLYQIKDLISEREMLDFLQSENRLKKKEKTIPGSMFMFDIEKFRETESNLEYIINPSHEYVSENEFVIDNYGNTWIDLRKLPNQTQNKIPTREIEEFPDSVTLDTKLFYVNNLYIYPKLFPPIKFLSFGVRNILVRVRFKDNDHDLDDEGLPVFYGRSNETEFVTEQFTKILYHEKKVHFHDEIKMKLPLELNSNHHLLFSFYHVNFKKRRLSAIFEEIGHSVLVLFQENAIIRKDFALPICLNLGKFNYLSSKQLRQNLGFENDFQVQIKLVSTVYPQNLNIVNVFKYFANVSSLAVLPSYIESLQNLREMNDLSQDIVNFLPVLFNILLKFICKSSPKLNYIERCDEDINFYKELEKDEDEDIETKIKKEFGLETETKKNDEKNNENNENNENKNNNENMKIIMKIKIKLKLISISILKKMIQPQTKNKKLYNHKPKKNLNLQKKLTEKLEKQNQTHFLERYAQYIFTNMENTHIYPFQKIVKYWNIVLESFSNQNIKIRFEGEEFIKPAWFYFELIAKSMVIFLEQRSILENSQTRFSRFSHKYFKSLLRLLQNLSLQVIKYSSIDMSVADKLNKSIGLFMKDILGVMDIGRVFDLIQSYINFLTHRNINLPIKLSFSRTNINLKYITQSHFLSGSIINHVFQAFEMKKTGGVIYDAVNLIRDLLYYHYVDPRYQDPEYRSHICCLYHPFILYLIDRIELYRNYDLEIRRDLLASMIFILQSIDKKYFFSWWKFETSRRKFVFFDLLRLCLDTFEYIGKEKISRTQTVDNSLISYDILKTNNQVMEGTKKYKNAARKKIFDAHQEKTSLLSKMNHKFPDAIMENATFKEMMSQMQNKSGFSVVINPDSIIKRNANKDPAFEGNLSTQITLGVIGVLEEVFVWERSQNTNQKDELIDDPIFNNIFSVLIYLFDKNLSYSATLQLLETTNLFVDLNQKRIFTGDNNFISLLSQKLYSKVVYQNIEVRNKANFLIYFLLKKNYENTDDILRIQIHSTIAFSKLIGDPKEFRNEELISETLVSMKSYAQSEKQVKNKEKFTNLVIMHSEELKMILENGIKIRECADDSEITSELYYKIANSYHKTPELRLAWLDSLYHYNLSHNNILESFVNIVHMLALISECLLFMYPDRKWLPKGARKFNKIFASCQEEVISGEIIDIKRLKQIPSFSEEGLVKMLNQASKDANQFLFFETKTQIAKMLFKIYEHQRNYHALSEGHLELKTVFEELSEEIRNNMPKRFLSYFYRIGFYGNLFEELNGKEFIYRESGENHLFDLSVKFREKYETQFGKDMFKIIEDSKTVDPNSLDPQKAYMQITSVEPYFTKQEVSERITIFERTTNANKFFFESAFTKSGKKLGAMEDQYKRCTILTTEKTLPYPVKRVLVVNKNETELTPIQVWTDDIRKKKNLIHGLVSSSSKDHKKIEPLLVGTCLPTVNSGPIEICRVFLSNSKKFPENDVILLKKEFKQFLFNLNLLIQIHEQILRDDVRELHEQIKQGYSKLYESSKHYLI</sequence>
<evidence type="ECO:0000256" key="1">
    <source>
        <dbReference type="ARBA" id="ARBA00022658"/>
    </source>
</evidence>
<dbReference type="InterPro" id="IPR046769">
    <property type="entry name" value="DOCKER_Lobe_A"/>
</dbReference>
<feature type="region of interest" description="Disordered" evidence="3">
    <location>
        <begin position="780"/>
        <end position="800"/>
    </location>
</feature>
<dbReference type="PROSITE" id="PS51651">
    <property type="entry name" value="DOCKER"/>
    <property type="match status" value="1"/>
</dbReference>
<dbReference type="OrthoDB" id="47328at2759"/>
<evidence type="ECO:0000259" key="5">
    <source>
        <dbReference type="PROSITE" id="PS51651"/>
    </source>
</evidence>
<dbReference type="PROSITE" id="PS51650">
    <property type="entry name" value="C2_DOCK"/>
    <property type="match status" value="1"/>
</dbReference>
<evidence type="ECO:0000313" key="7">
    <source>
        <dbReference type="Proteomes" id="UP001149090"/>
    </source>
</evidence>
<dbReference type="GO" id="GO:0007264">
    <property type="term" value="P:small GTPase-mediated signal transduction"/>
    <property type="evidence" value="ECO:0007669"/>
    <property type="project" value="InterPro"/>
</dbReference>
<name>A0A9Q0RGG5_ANAIG</name>
<dbReference type="Gene3D" id="1.20.58.740">
    <property type="match status" value="1"/>
</dbReference>
<dbReference type="Pfam" id="PF06920">
    <property type="entry name" value="DHR-2_Lobe_A"/>
    <property type="match status" value="1"/>
</dbReference>
<feature type="domain" description="DOCKER" evidence="5">
    <location>
        <begin position="1481"/>
        <end position="1911"/>
    </location>
</feature>
<evidence type="ECO:0000313" key="6">
    <source>
        <dbReference type="EMBL" id="KAJ5077729.1"/>
    </source>
</evidence>
<dbReference type="InterPro" id="IPR046773">
    <property type="entry name" value="DOCKER_Lobe_C"/>
</dbReference>
<dbReference type="InterPro" id="IPR035892">
    <property type="entry name" value="C2_domain_sf"/>
</dbReference>
<keyword evidence="1" id="KW-0344">Guanine-nucleotide releasing factor</keyword>
<accession>A0A9Q0RGG5</accession>
<dbReference type="Pfam" id="PF14429">
    <property type="entry name" value="DOCK-C2"/>
    <property type="match status" value="1"/>
</dbReference>
<dbReference type="Pfam" id="PF20421">
    <property type="entry name" value="DHR-2_Lobe_C"/>
    <property type="match status" value="1"/>
</dbReference>
<dbReference type="CDD" id="cd08679">
    <property type="entry name" value="C2_DOCK180_related"/>
    <property type="match status" value="1"/>
</dbReference>
<dbReference type="PANTHER" id="PTHR23317">
    <property type="entry name" value="DEDICATOR OF CYTOKINESIS DOCK"/>
    <property type="match status" value="1"/>
</dbReference>
<dbReference type="InterPro" id="IPR027357">
    <property type="entry name" value="DOCKER_dom"/>
</dbReference>
<dbReference type="InterPro" id="IPR026791">
    <property type="entry name" value="DOCK"/>
</dbReference>
<evidence type="ECO:0000259" key="4">
    <source>
        <dbReference type="PROSITE" id="PS51650"/>
    </source>
</evidence>
<dbReference type="Gene3D" id="2.60.40.150">
    <property type="entry name" value="C2 domain"/>
    <property type="match status" value="1"/>
</dbReference>
<dbReference type="Gene3D" id="1.25.40.410">
    <property type="match status" value="1"/>
</dbReference>
<proteinExistence type="inferred from homology"/>
<feature type="compositionally biased region" description="Low complexity" evidence="3">
    <location>
        <begin position="791"/>
        <end position="800"/>
    </location>
</feature>
<dbReference type="InterPro" id="IPR027007">
    <property type="entry name" value="C2_DOCK-type_domain"/>
</dbReference>
<protein>
    <submittedName>
        <fullName evidence="6">Dedicator of cytokinesis protein</fullName>
    </submittedName>
</protein>
<dbReference type="InterPro" id="IPR043162">
    <property type="entry name" value="DOCK_C_lobe_C"/>
</dbReference>
<dbReference type="Pfam" id="PF20422">
    <property type="entry name" value="DHR-2_Lobe_B"/>
    <property type="match status" value="1"/>
</dbReference>
<feature type="domain" description="C2 DOCK-type" evidence="4">
    <location>
        <begin position="512"/>
        <end position="700"/>
    </location>
</feature>
<comment type="caution">
    <text evidence="6">The sequence shown here is derived from an EMBL/GenBank/DDBJ whole genome shotgun (WGS) entry which is preliminary data.</text>
</comment>
<reference evidence="6" key="1">
    <citation type="submission" date="2022-10" db="EMBL/GenBank/DDBJ databases">
        <title>Novel sulphate-reducing endosymbionts in the free-living metamonad Anaeramoeba.</title>
        <authorList>
            <person name="Jerlstrom-Hultqvist J."/>
            <person name="Cepicka I."/>
            <person name="Gallot-Lavallee L."/>
            <person name="Salas-Leiva D."/>
            <person name="Curtis B.A."/>
            <person name="Zahonova K."/>
            <person name="Pipaliya S."/>
            <person name="Dacks J."/>
            <person name="Roger A.J."/>
        </authorList>
    </citation>
    <scope>NUCLEOTIDE SEQUENCE</scope>
    <source>
        <strain evidence="6">BMAN</strain>
    </source>
</reference>
<dbReference type="Proteomes" id="UP001149090">
    <property type="component" value="Unassembled WGS sequence"/>
</dbReference>
<dbReference type="OMA" id="RACNTPP"/>
<dbReference type="GO" id="GO:0005085">
    <property type="term" value="F:guanyl-nucleotide exchange factor activity"/>
    <property type="evidence" value="ECO:0007669"/>
    <property type="project" value="UniProtKB-KW"/>
</dbReference>
<comment type="similarity">
    <text evidence="2">Belongs to the DOCK family.</text>
</comment>
<evidence type="ECO:0000256" key="3">
    <source>
        <dbReference type="SAM" id="MobiDB-lite"/>
    </source>
</evidence>
<dbReference type="InterPro" id="IPR046770">
    <property type="entry name" value="DOCKER_Lobe_B"/>
</dbReference>
<evidence type="ECO:0000256" key="2">
    <source>
        <dbReference type="PROSITE-ProRule" id="PRU00983"/>
    </source>
</evidence>